<accession>A0ABY7LCZ8</accession>
<dbReference type="InterPro" id="IPR049067">
    <property type="entry name" value="MreB-like_C"/>
</dbReference>
<dbReference type="InterPro" id="IPR009440">
    <property type="entry name" value="ParM/StbA_N"/>
</dbReference>
<gene>
    <name evidence="3" type="ORF">O4000_28910</name>
</gene>
<dbReference type="CDD" id="cd24022">
    <property type="entry name" value="ASKHA_NBD_ParM_R1-like"/>
    <property type="match status" value="1"/>
</dbReference>
<evidence type="ECO:0000259" key="2">
    <source>
        <dbReference type="Pfam" id="PF21522"/>
    </source>
</evidence>
<keyword evidence="4" id="KW-1185">Reference proteome</keyword>
<feature type="domain" description="Plasmid segregation protein ParM/StbA N-terminal" evidence="1">
    <location>
        <begin position="9"/>
        <end position="168"/>
    </location>
</feature>
<geneLocation type="plasmid" evidence="3 4">
    <name>unnamed5</name>
</geneLocation>
<protein>
    <submittedName>
        <fullName evidence="3">ParM/StbA family protein</fullName>
    </submittedName>
</protein>
<name>A0ABY7LCZ8_CITFR</name>
<sequence length="359" mass="39528">MSKKNYVFVAVDAGSGNVALTFERDGKMETYVTPSLIRSGSQQTLASETSSSWLTTDDGRERSYVVVNKGTDLVDTCDPDYQVSAAHRVLVNEALVRAGLDGADVILAETLPVNQFYSDIGKIDRVRTKAKADNLLIPVRNYSADIQPARIAHVEVFPEAVPAVISAQSDFPDLLEAESILVVDLGRFTCDMAVVDKDLQVISRRTTENGIHRMIERVYALLQEFEATSGKNINAKSLNIESIDTIIRQGFIGSRLEAARSKRIDVSGVISQAASELAEIIRADIRKVHRNMLDIDALLLVGGGANYIGGRLHGMPDYTADWHDLVFIPEYPETSIVRGVYFALDPVRDEILAELSERN</sequence>
<dbReference type="SUPFAM" id="SSF53067">
    <property type="entry name" value="Actin-like ATPase domain"/>
    <property type="match status" value="2"/>
</dbReference>
<proteinExistence type="predicted"/>
<dbReference type="Gene3D" id="3.30.420.40">
    <property type="match status" value="2"/>
</dbReference>
<dbReference type="RefSeq" id="WP_071444892.1">
    <property type="nucleotide sequence ID" value="NZ_CP114569.1"/>
</dbReference>
<dbReference type="InterPro" id="IPR043129">
    <property type="entry name" value="ATPase_NBD"/>
</dbReference>
<evidence type="ECO:0000313" key="3">
    <source>
        <dbReference type="EMBL" id="WAZ60733.1"/>
    </source>
</evidence>
<feature type="domain" description="Actin homologue MreB-like C-terminal" evidence="2">
    <location>
        <begin position="182"/>
        <end position="312"/>
    </location>
</feature>
<dbReference type="EMBL" id="CP114569">
    <property type="protein sequence ID" value="WAZ60733.1"/>
    <property type="molecule type" value="Genomic_DNA"/>
</dbReference>
<organism evidence="3 4">
    <name type="scientific">Citrobacter freundii</name>
    <dbReference type="NCBI Taxonomy" id="546"/>
    <lineage>
        <taxon>Bacteria</taxon>
        <taxon>Pseudomonadati</taxon>
        <taxon>Pseudomonadota</taxon>
        <taxon>Gammaproteobacteria</taxon>
        <taxon>Enterobacterales</taxon>
        <taxon>Enterobacteriaceae</taxon>
        <taxon>Citrobacter</taxon>
        <taxon>Citrobacter freundii complex</taxon>
    </lineage>
</organism>
<keyword evidence="3" id="KW-0614">Plasmid</keyword>
<evidence type="ECO:0000313" key="4">
    <source>
        <dbReference type="Proteomes" id="UP001164536"/>
    </source>
</evidence>
<evidence type="ECO:0000259" key="1">
    <source>
        <dbReference type="Pfam" id="PF06406"/>
    </source>
</evidence>
<dbReference type="InterPro" id="IPR056367">
    <property type="entry name" value="ASKHA_NBD_ParM_R1-like"/>
</dbReference>
<reference evidence="3" key="1">
    <citation type="submission" date="2022-12" db="EMBL/GenBank/DDBJ databases">
        <title>2953647.</title>
        <authorList>
            <person name="Hergert J."/>
            <person name="Casey R."/>
            <person name="Wagner J."/>
            <person name="Young E.L."/>
            <person name="Oakeson K.F."/>
        </authorList>
    </citation>
    <scope>NUCLEOTIDE SEQUENCE</scope>
    <source>
        <strain evidence="3">2953647</strain>
        <plasmid evidence="3">unnamed5</plasmid>
    </source>
</reference>
<dbReference type="Pfam" id="PF21522">
    <property type="entry name" value="MreB-like_C"/>
    <property type="match status" value="1"/>
</dbReference>
<dbReference type="Pfam" id="PF06406">
    <property type="entry name" value="StbA_N"/>
    <property type="match status" value="1"/>
</dbReference>
<dbReference type="Proteomes" id="UP001164536">
    <property type="component" value="Plasmid unnamed5"/>
</dbReference>